<dbReference type="InterPro" id="IPR017847">
    <property type="entry name" value="T6SS_RhsGE_Vgr_subset"/>
</dbReference>
<sequence length="1163" mass="128738">MATLAYSIEVEGLEDETLVVRGFHGQESLSNSVFLGQACYGFRYQVQLASRVSNLTAEQMVDKRAELKLYRNSQLVQRVHGIVRAFSQGDIGHHHTFYELTLVPALERLSLRHNSRIFQKQTVPEIISILLQEMGIHDYAFALKRDCVQREFCVQYRESDIDFLHRLAAEEGLVYSFVHEAGKHTLYFSDASDSLSKLPEPIPYNALAGGTMDTPYIHGLTYRTQAEVSEVQLKDYSFKKPAYSFLQTVQGTELDYQQTRYQHFDAPGRYKDDVNGAAFSQIRLDYLRRHAHTATGQSNEPLLRAGYKFDLQEHLDPAMNRDWVVVSINHQGEQPQALQEEGGSGATTYSNQFSLIPGHLHWRAEPQPKPQVDGPMIATVVGPEGEEIFCDEHGRVKIHFPWDRYSNGNEQSSCWVRVSQGWAGSQYGFIAIPRIGHEVIVSFLNGDPDQPIITGRTYHATNTPPYTLPEHKTKTVLRTETHQGEGFNELSFEDQAGKEQIYLHAQKDFDGLIENDHTTVIRHDQHLTVENDQFTQIKHNQHLTVEGESREAVTGEQVLSIEGSLHVKTGKVWVNEAGTEIHVKAGQKVVIEAGSEITVKAGGSFVKVDPAGVHLSGALVNLNSGGSAGSGSGFGGAMPALPGGLEPAVTLAPPQTISYQALLQAEQANVPAVKVCPLAAQEATPAVNSIAPPPPPPIAPPMAPPQPIMNPQPTANAQPNLGRSTKATPDFPTHFPKSSIGIENELAGLVVAMPANSAQKFGYVKSAQGDALFMLTKDMNQGSYQRPPSLQDGKNYQNWQTHTVELVSYPCEMDDKAAVETRKQAMLWLATHFTTHIDQSNHQPLAPIQSEDGRFVIEITNAKHVIAAGNGISAESQGQTITMTPSGQQATVGVAAKGFGTSATPELRLLESAPWYQKSLKSQFASLTSAENLDDKELAANVFAYLTSIYLKTAELAKKFGIYINEWDPMSEQITPNANGLTDPKVKNAWEILPRTKPSKIVEILSKSDAKAVMKHIKPQLQSRYSESLSKNVFQYFQDGGEVAGHGINNATVGDKHSPELAVLFEFRTVPNELQSYLPKTESTTKSEVKLLDQFDPMKRKTVIQQVESLVQNSGDAFDKWYQSYRDSMNQPPVKNAKKIASANQKAQWVKEHNPQEWQRIIA</sequence>
<dbReference type="Pfam" id="PF22178">
    <property type="entry name" value="Gp5_trimer_C"/>
    <property type="match status" value="1"/>
</dbReference>
<dbReference type="GO" id="GO:0016874">
    <property type="term" value="F:ligase activity"/>
    <property type="evidence" value="ECO:0007669"/>
    <property type="project" value="UniProtKB-KW"/>
</dbReference>
<keyword evidence="6" id="KW-0800">Toxin</keyword>
<feature type="binding site" evidence="16">
    <location>
        <position position="743"/>
    </location>
    <ligand>
        <name>Mg(2+)</name>
        <dbReference type="ChEBI" id="CHEBI:18420"/>
        <label>1</label>
        <note>catalytic; for actin cross-linking activity</note>
    </ligand>
</feature>
<evidence type="ECO:0000256" key="13">
    <source>
        <dbReference type="ARBA" id="ARBA00023586"/>
    </source>
</evidence>
<protein>
    <recommendedName>
        <fullName evidence="15">Actin cross-linking toxin VgrG1</fullName>
    </recommendedName>
</protein>
<dbReference type="Gene3D" id="2.40.50.230">
    <property type="entry name" value="Gp5 N-terminal domain"/>
    <property type="match status" value="1"/>
</dbReference>
<evidence type="ECO:0000256" key="8">
    <source>
        <dbReference type="ARBA" id="ARBA00022741"/>
    </source>
</evidence>
<dbReference type="GO" id="GO:0030042">
    <property type="term" value="P:actin filament depolymerization"/>
    <property type="evidence" value="ECO:0007669"/>
    <property type="project" value="UniProtKB-ARBA"/>
</dbReference>
<dbReference type="Pfam" id="PF16671">
    <property type="entry name" value="ACD"/>
    <property type="match status" value="1"/>
</dbReference>
<evidence type="ECO:0000256" key="2">
    <source>
        <dbReference type="ARBA" id="ARBA00004613"/>
    </source>
</evidence>
<feature type="binding site" evidence="16">
    <location>
        <position position="1066"/>
    </location>
    <ligand>
        <name>Mg(2+)</name>
        <dbReference type="ChEBI" id="CHEBI:18420"/>
        <label>1</label>
        <note>catalytic; for actin cross-linking activity</note>
    </ligand>
</feature>
<dbReference type="GO" id="GO:0005576">
    <property type="term" value="C:extracellular region"/>
    <property type="evidence" value="ECO:0007669"/>
    <property type="project" value="UniProtKB-SubCell"/>
</dbReference>
<dbReference type="PANTHER" id="PTHR32305:SF11">
    <property type="entry name" value="TYPE VI SECRETION SYSTEM SPIKE PROTEIN VGRG3"/>
    <property type="match status" value="1"/>
</dbReference>
<dbReference type="SUPFAM" id="SSF69279">
    <property type="entry name" value="Phage tail proteins"/>
    <property type="match status" value="2"/>
</dbReference>
<dbReference type="SUPFAM" id="SSF69255">
    <property type="entry name" value="gp5 N-terminal domain-like"/>
    <property type="match status" value="1"/>
</dbReference>
<evidence type="ECO:0000256" key="10">
    <source>
        <dbReference type="ARBA" id="ARBA00022842"/>
    </source>
</evidence>
<dbReference type="Pfam" id="PF04717">
    <property type="entry name" value="Phage_base_V"/>
    <property type="match status" value="1"/>
</dbReference>
<dbReference type="NCBIfam" id="TIGR03361">
    <property type="entry name" value="VI_Rhs_Vgr"/>
    <property type="match status" value="1"/>
</dbReference>
<evidence type="ECO:0000256" key="12">
    <source>
        <dbReference type="ARBA" id="ARBA00023200"/>
    </source>
</evidence>
<evidence type="ECO:0000256" key="6">
    <source>
        <dbReference type="ARBA" id="ARBA00022656"/>
    </source>
</evidence>
<evidence type="ECO:0000313" key="19">
    <source>
        <dbReference type="Proteomes" id="UP000319979"/>
    </source>
</evidence>
<organism evidence="18 19">
    <name type="scientific">Vibrio cholerae</name>
    <dbReference type="NCBI Taxonomy" id="666"/>
    <lineage>
        <taxon>Bacteria</taxon>
        <taxon>Pseudomonadati</taxon>
        <taxon>Pseudomonadota</taxon>
        <taxon>Gammaproteobacteria</taxon>
        <taxon>Vibrionales</taxon>
        <taxon>Vibrionaceae</taxon>
        <taxon>Vibrio</taxon>
    </lineage>
</organism>
<evidence type="ECO:0000256" key="14">
    <source>
        <dbReference type="ARBA" id="ARBA00063720"/>
    </source>
</evidence>
<keyword evidence="4" id="KW-0964">Secreted</keyword>
<keyword evidence="9 16" id="KW-0067">ATP-binding</keyword>
<feature type="binding site" evidence="16">
    <location>
        <begin position="739"/>
        <end position="743"/>
    </location>
    <ligand>
        <name>ATP</name>
        <dbReference type="ChEBI" id="CHEBI:30616"/>
    </ligand>
</feature>
<dbReference type="Gene3D" id="3.55.50.10">
    <property type="entry name" value="Baseplate protein-like domains"/>
    <property type="match status" value="1"/>
</dbReference>
<dbReference type="Gene3D" id="2.30.110.50">
    <property type="match status" value="1"/>
</dbReference>
<comment type="caution">
    <text evidence="18">The sequence shown here is derived from an EMBL/GenBank/DDBJ whole genome shotgun (WGS) entry which is preliminary data.</text>
</comment>
<dbReference type="InterPro" id="IPR006531">
    <property type="entry name" value="Gp5/Vgr_OB"/>
</dbReference>
<dbReference type="FunFam" id="1.10.3680.20:FF:000001">
    <property type="entry name" value="Actin cross-linking toxin VgrG1"/>
    <property type="match status" value="1"/>
</dbReference>
<keyword evidence="11" id="KW-0843">Virulence</keyword>
<dbReference type="GO" id="GO:0044164">
    <property type="term" value="C:host cell cytosol"/>
    <property type="evidence" value="ECO:0007669"/>
    <property type="project" value="UniProtKB-SubCell"/>
</dbReference>
<dbReference type="RefSeq" id="WP_142541886.1">
    <property type="nucleotide sequence ID" value="NZ_VIOI01000003.1"/>
</dbReference>
<name>A0A544BUG0_VIBCL</name>
<comment type="cofactor">
    <cofactor evidence="1">
        <name>Mg(2+)</name>
        <dbReference type="ChEBI" id="CHEBI:18420"/>
    </cofactor>
</comment>
<dbReference type="GO" id="GO:0090729">
    <property type="term" value="F:toxin activity"/>
    <property type="evidence" value="ECO:0007669"/>
    <property type="project" value="UniProtKB-KW"/>
</dbReference>
<evidence type="ECO:0000256" key="7">
    <source>
        <dbReference type="ARBA" id="ARBA00022723"/>
    </source>
</evidence>
<feature type="binding site" evidence="16">
    <location>
        <position position="995"/>
    </location>
    <ligand>
        <name>ATP</name>
        <dbReference type="ChEBI" id="CHEBI:30616"/>
    </ligand>
</feature>
<comment type="similarity">
    <text evidence="3">Belongs to the VgrG protein family.</text>
</comment>
<dbReference type="PANTHER" id="PTHR32305">
    <property type="match status" value="1"/>
</dbReference>
<keyword evidence="7 16" id="KW-0479">Metal-binding</keyword>
<keyword evidence="10 16" id="KW-0460">Magnesium</keyword>
<dbReference type="InterPro" id="IPR006533">
    <property type="entry name" value="T6SS_Vgr_RhsGE"/>
</dbReference>
<keyword evidence="8 16" id="KW-0547">Nucleotide-binding</keyword>
<dbReference type="Gene3D" id="1.10.3680.20">
    <property type="entry name" value="Actin cross-linking domain"/>
    <property type="match status" value="1"/>
</dbReference>
<dbReference type="InterPro" id="IPR050708">
    <property type="entry name" value="T6SS_VgrG/RHS"/>
</dbReference>
<keyword evidence="5 16" id="KW-0436">Ligase</keyword>
<dbReference type="PROSITE" id="PS51772">
    <property type="entry name" value="ACD"/>
    <property type="match status" value="1"/>
</dbReference>
<dbReference type="FunFam" id="3.55.50.10:FF:000001">
    <property type="entry name" value="Actin cross-linking toxin VgrG1"/>
    <property type="match status" value="1"/>
</dbReference>
<comment type="subunit">
    <text evidence="14">Interacts with protein VC1417.</text>
</comment>
<dbReference type="Proteomes" id="UP000319979">
    <property type="component" value="Unassembled WGS sequence"/>
</dbReference>
<dbReference type="GO" id="GO:0005524">
    <property type="term" value="F:ATP binding"/>
    <property type="evidence" value="ECO:0007669"/>
    <property type="project" value="UniProtKB-KW"/>
</dbReference>
<evidence type="ECO:0000256" key="1">
    <source>
        <dbReference type="ARBA" id="ARBA00001946"/>
    </source>
</evidence>
<dbReference type="Gene3D" id="4.10.220.110">
    <property type="match status" value="1"/>
</dbReference>
<dbReference type="EMBL" id="VIOS01000093">
    <property type="protein sequence ID" value="TQP09983.1"/>
    <property type="molecule type" value="Genomic_DNA"/>
</dbReference>
<evidence type="ECO:0000256" key="4">
    <source>
        <dbReference type="ARBA" id="ARBA00022525"/>
    </source>
</evidence>
<dbReference type="InterPro" id="IPR054030">
    <property type="entry name" value="Gp5_Vgr_C"/>
</dbReference>
<gene>
    <name evidence="18" type="primary">tssI</name>
    <name evidence="18" type="ORF">FLM02_16905</name>
</gene>
<evidence type="ECO:0000256" key="15">
    <source>
        <dbReference type="ARBA" id="ARBA00067325"/>
    </source>
</evidence>
<evidence type="ECO:0000256" key="3">
    <source>
        <dbReference type="ARBA" id="ARBA00005558"/>
    </source>
</evidence>
<proteinExistence type="inferred from homology"/>
<feature type="binding site" evidence="16">
    <location>
        <position position="808"/>
    </location>
    <ligand>
        <name>ATP</name>
        <dbReference type="ChEBI" id="CHEBI:30616"/>
    </ligand>
</feature>
<evidence type="ECO:0000313" key="18">
    <source>
        <dbReference type="EMBL" id="TQP09983.1"/>
    </source>
</evidence>
<evidence type="ECO:0000256" key="16">
    <source>
        <dbReference type="PROSITE-ProRule" id="PRU01108"/>
    </source>
</evidence>
<evidence type="ECO:0000256" key="11">
    <source>
        <dbReference type="ARBA" id="ARBA00023026"/>
    </source>
</evidence>
<evidence type="ECO:0000259" key="17">
    <source>
        <dbReference type="PROSITE" id="PS51772"/>
    </source>
</evidence>
<feature type="binding site" evidence="16">
    <location>
        <position position="805"/>
    </location>
    <ligand>
        <name>Mg(2+)</name>
        <dbReference type="ChEBI" id="CHEBI:18420"/>
        <label>2</label>
        <note>catalytic; for actin cross-linking activity</note>
    </ligand>
</feature>
<reference evidence="18 19" key="1">
    <citation type="submission" date="2019-07" db="EMBL/GenBank/DDBJ databases">
        <title>Phenotypic and genotypic antimicrobial resistance traits of Vibrio cholerae non-O1/non-O139 isolated from a large Austrian lake frequently associated with cases of infection.</title>
        <authorList>
            <person name="Lepuschitz S."/>
            <person name="Baron S."/>
            <person name="Larvor E."/>
            <person name="Granier S."/>
            <person name="Pretzer C."/>
            <person name="Mach R.L."/>
            <person name="Farnleitner A.H."/>
            <person name="Ruppitsch W."/>
            <person name="Pleininger S."/>
            <person name="Indra A."/>
            <person name="Kirschner A.K.T."/>
        </authorList>
    </citation>
    <scope>NUCLEOTIDE SEQUENCE [LARGE SCALE GENOMIC DNA]</scope>
    <source>
        <strain evidence="18 19">A12JL36W90</strain>
    </source>
</reference>
<dbReference type="InterPro" id="IPR037026">
    <property type="entry name" value="Vgr_OB-fold_dom_sf"/>
</dbReference>
<feature type="binding site" evidence="16">
    <location>
        <position position="743"/>
    </location>
    <ligand>
        <name>Mg(2+)</name>
        <dbReference type="ChEBI" id="CHEBI:18420"/>
        <label>2</label>
        <note>catalytic; for actin cross-linking activity</note>
    </ligand>
</feature>
<comment type="subcellular location">
    <subcellularLocation>
        <location evidence="13">Host cytoplasm</location>
        <location evidence="13">Host cytosol</location>
    </subcellularLocation>
    <subcellularLocation>
        <location evidence="2">Secreted</location>
    </subcellularLocation>
</comment>
<feature type="domain" description="ACD" evidence="17">
    <location>
        <begin position="728"/>
        <end position="1163"/>
    </location>
</feature>
<evidence type="ECO:0000256" key="9">
    <source>
        <dbReference type="ARBA" id="ARBA00022840"/>
    </source>
</evidence>
<dbReference type="NCBIfam" id="TIGR01646">
    <property type="entry name" value="vgr_GE"/>
    <property type="match status" value="1"/>
</dbReference>
<accession>A0A544BUG0</accession>
<dbReference type="AlphaFoldDB" id="A0A544BUG0"/>
<evidence type="ECO:0000256" key="5">
    <source>
        <dbReference type="ARBA" id="ARBA00022598"/>
    </source>
</evidence>
<feature type="binding site" evidence="16">
    <location>
        <position position="889"/>
    </location>
    <ligand>
        <name>Mg(2+)</name>
        <dbReference type="ChEBI" id="CHEBI:18420"/>
        <label>1</label>
        <note>catalytic; for actin cross-linking activity</note>
    </ligand>
</feature>
<keyword evidence="12" id="KW-1035">Host cytoplasm</keyword>
<dbReference type="GO" id="GO:0046872">
    <property type="term" value="F:metal ion binding"/>
    <property type="evidence" value="ECO:0007669"/>
    <property type="project" value="UniProtKB-KW"/>
</dbReference>
<dbReference type="Pfam" id="PF05954">
    <property type="entry name" value="Phage_GPD"/>
    <property type="match status" value="1"/>
</dbReference>
<dbReference type="InterPro" id="IPR032074">
    <property type="entry name" value="ACD_dom"/>
</dbReference>
<dbReference type="SUPFAM" id="SSF69349">
    <property type="entry name" value="Phage fibre proteins"/>
    <property type="match status" value="1"/>
</dbReference>